<evidence type="ECO:0000313" key="1">
    <source>
        <dbReference type="EMBL" id="KIK62052.1"/>
    </source>
</evidence>
<protein>
    <submittedName>
        <fullName evidence="1">Uncharacterized protein</fullName>
    </submittedName>
</protein>
<sequence>MRYVRRRRTRLAFRKVLRIAFETSCGPTPSTDWTISNLREYVPKSETHGTPPLFDGGVFTGVEFNSNSESCGREVFHIDHYNHLTIIPGPNQAGQYITVT</sequence>
<evidence type="ECO:0000313" key="2">
    <source>
        <dbReference type="Proteomes" id="UP000053593"/>
    </source>
</evidence>
<dbReference type="EMBL" id="KN834769">
    <property type="protein sequence ID" value="KIK62052.1"/>
    <property type="molecule type" value="Genomic_DNA"/>
</dbReference>
<proteinExistence type="predicted"/>
<dbReference type="Proteomes" id="UP000053593">
    <property type="component" value="Unassembled WGS sequence"/>
</dbReference>
<accession>A0A0D0CS37</accession>
<name>A0A0D0CS37_9AGAR</name>
<gene>
    <name evidence="1" type="ORF">GYMLUDRAFT_42498</name>
</gene>
<dbReference type="AlphaFoldDB" id="A0A0D0CS37"/>
<organism evidence="1 2">
    <name type="scientific">Collybiopsis luxurians FD-317 M1</name>
    <dbReference type="NCBI Taxonomy" id="944289"/>
    <lineage>
        <taxon>Eukaryota</taxon>
        <taxon>Fungi</taxon>
        <taxon>Dikarya</taxon>
        <taxon>Basidiomycota</taxon>
        <taxon>Agaricomycotina</taxon>
        <taxon>Agaricomycetes</taxon>
        <taxon>Agaricomycetidae</taxon>
        <taxon>Agaricales</taxon>
        <taxon>Marasmiineae</taxon>
        <taxon>Omphalotaceae</taxon>
        <taxon>Collybiopsis</taxon>
        <taxon>Collybiopsis luxurians</taxon>
    </lineage>
</organism>
<keyword evidence="2" id="KW-1185">Reference proteome</keyword>
<dbReference type="HOGENOM" id="CLU_2306467_0_0_1"/>
<reference evidence="1 2" key="1">
    <citation type="submission" date="2014-04" db="EMBL/GenBank/DDBJ databases">
        <title>Evolutionary Origins and Diversification of the Mycorrhizal Mutualists.</title>
        <authorList>
            <consortium name="DOE Joint Genome Institute"/>
            <consortium name="Mycorrhizal Genomics Consortium"/>
            <person name="Kohler A."/>
            <person name="Kuo A."/>
            <person name="Nagy L.G."/>
            <person name="Floudas D."/>
            <person name="Copeland A."/>
            <person name="Barry K.W."/>
            <person name="Cichocki N."/>
            <person name="Veneault-Fourrey C."/>
            <person name="LaButti K."/>
            <person name="Lindquist E.A."/>
            <person name="Lipzen A."/>
            <person name="Lundell T."/>
            <person name="Morin E."/>
            <person name="Murat C."/>
            <person name="Riley R."/>
            <person name="Ohm R."/>
            <person name="Sun H."/>
            <person name="Tunlid A."/>
            <person name="Henrissat B."/>
            <person name="Grigoriev I.V."/>
            <person name="Hibbett D.S."/>
            <person name="Martin F."/>
        </authorList>
    </citation>
    <scope>NUCLEOTIDE SEQUENCE [LARGE SCALE GENOMIC DNA]</scope>
    <source>
        <strain evidence="1 2">FD-317 M1</strain>
    </source>
</reference>